<keyword evidence="2" id="KW-0809">Transit peptide</keyword>
<evidence type="ECO:0000313" key="6">
    <source>
        <dbReference type="RefSeq" id="XP_020095554.1"/>
    </source>
</evidence>
<dbReference type="PANTHER" id="PTHR47926:SF535">
    <property type="entry name" value="PENTACOTRIPEPTIDE-REPEAT REGION OF PRORP DOMAIN-CONTAINING PROTEIN"/>
    <property type="match status" value="1"/>
</dbReference>
<dbReference type="PANTHER" id="PTHR47926">
    <property type="entry name" value="PENTATRICOPEPTIDE REPEAT-CONTAINING PROTEIN"/>
    <property type="match status" value="1"/>
</dbReference>
<dbReference type="FunFam" id="1.25.40.10:FF:000090">
    <property type="entry name" value="Pentatricopeptide repeat-containing protein, chloroplastic"/>
    <property type="match status" value="1"/>
</dbReference>
<dbReference type="GeneID" id="109715131"/>
<dbReference type="OrthoDB" id="185373at2759"/>
<keyword evidence="1" id="KW-0677">Repeat</keyword>
<dbReference type="Gramene" id="Aco009124.1.mrna1">
    <property type="protein sequence ID" value="Aco009124.1.mrna1.cds1"/>
    <property type="gene ID" value="Aco009124.1.path1"/>
</dbReference>
<dbReference type="GO" id="GO:0009451">
    <property type="term" value="P:RNA modification"/>
    <property type="evidence" value="ECO:0007669"/>
    <property type="project" value="InterPro"/>
</dbReference>
<keyword evidence="5" id="KW-1185">Reference proteome</keyword>
<sequence>MRRCFPFRRSFSSLITQTHHPHHILRNSASVASLLQRFIDSDSPSNGRTIHAHILESGFRPSTSVSIKLLILHIKSGCLHNARKVFDQMPSPTLSAYNYLIAGYFREGSVEELLLLVRKLVFSNQKPDGFALSMVLKLSATSVSINLAREVHAHIVKSAFEHDDVLFSALIDSYVKNGKVCHARNVFFMMSKRSIVCSTALIVGYMNERLFGDAQNMFDNMLEKDAVAFNAMIEGYSKTLETAGGSLEVYKTMLRLNFRPTISTFVSLLGACSLLSALEFGEQVHCQVIKNNLFSHIKSGSALIDFYSKCGRVEDGRKIFDHMEAKNVFSWTSMIDGYGKNGFPFEALELFDEMMGESSGKPNYATFLSALSACGHAGLVSRGQGIFLSMEREYSLKPRMEHYACMVDLLGRTGSLNEAYGFIKGIPEKPNSDVWGALLGAARLHGDVEMANIAAKEVFELSRDGRPGAYMAFSNTLAEAGKWEGVNKVRELMKDRGVAKNTGRSWVGTDNRLCSFRGGELRIEENEFS</sequence>
<feature type="repeat" description="PPR" evidence="3">
    <location>
        <begin position="163"/>
        <end position="197"/>
    </location>
</feature>
<evidence type="ECO:0000256" key="2">
    <source>
        <dbReference type="ARBA" id="ARBA00022946"/>
    </source>
</evidence>
<dbReference type="InterPro" id="IPR046960">
    <property type="entry name" value="PPR_At4g14850-like_plant"/>
</dbReference>
<dbReference type="Pfam" id="PF20431">
    <property type="entry name" value="E_motif"/>
    <property type="match status" value="1"/>
</dbReference>
<dbReference type="AlphaFoldDB" id="A0A6P5FI21"/>
<evidence type="ECO:0000259" key="4">
    <source>
        <dbReference type="Pfam" id="PF23276"/>
    </source>
</evidence>
<dbReference type="PROSITE" id="PS51375">
    <property type="entry name" value="PPR"/>
    <property type="match status" value="4"/>
</dbReference>
<feature type="repeat" description="PPR" evidence="3">
    <location>
        <begin position="327"/>
        <end position="362"/>
    </location>
</feature>
<proteinExistence type="predicted"/>
<dbReference type="InterPro" id="IPR002885">
    <property type="entry name" value="PPR_rpt"/>
</dbReference>
<evidence type="ECO:0000313" key="5">
    <source>
        <dbReference type="Proteomes" id="UP000515123"/>
    </source>
</evidence>
<dbReference type="Pfam" id="PF23276">
    <property type="entry name" value="TPR_24"/>
    <property type="match status" value="1"/>
</dbReference>
<evidence type="ECO:0000256" key="3">
    <source>
        <dbReference type="PROSITE-ProRule" id="PRU00708"/>
    </source>
</evidence>
<feature type="domain" description="Pentatricopeptide repeat-containing protein-mitochondrial" evidence="4">
    <location>
        <begin position="134"/>
        <end position="252"/>
    </location>
</feature>
<feature type="repeat" description="PPR" evidence="3">
    <location>
        <begin position="93"/>
        <end position="127"/>
    </location>
</feature>
<gene>
    <name evidence="6" type="primary">LOC109715131</name>
</gene>
<dbReference type="InterPro" id="IPR011990">
    <property type="entry name" value="TPR-like_helical_dom_sf"/>
</dbReference>
<protein>
    <submittedName>
        <fullName evidence="6">Pentatricopeptide repeat-containing protein At1g28690, mitochondrial</fullName>
    </submittedName>
</protein>
<dbReference type="GO" id="GO:0003723">
    <property type="term" value="F:RNA binding"/>
    <property type="evidence" value="ECO:0007669"/>
    <property type="project" value="InterPro"/>
</dbReference>
<dbReference type="InterPro" id="IPR046848">
    <property type="entry name" value="E_motif"/>
</dbReference>
<dbReference type="Gene3D" id="1.25.40.10">
    <property type="entry name" value="Tetratricopeptide repeat domain"/>
    <property type="match status" value="4"/>
</dbReference>
<feature type="repeat" description="PPR" evidence="3">
    <location>
        <begin position="225"/>
        <end position="260"/>
    </location>
</feature>
<organism evidence="5 6">
    <name type="scientific">Ananas comosus</name>
    <name type="common">Pineapple</name>
    <name type="synonym">Ananas ananas</name>
    <dbReference type="NCBI Taxonomy" id="4615"/>
    <lineage>
        <taxon>Eukaryota</taxon>
        <taxon>Viridiplantae</taxon>
        <taxon>Streptophyta</taxon>
        <taxon>Embryophyta</taxon>
        <taxon>Tracheophyta</taxon>
        <taxon>Spermatophyta</taxon>
        <taxon>Magnoliopsida</taxon>
        <taxon>Liliopsida</taxon>
        <taxon>Poales</taxon>
        <taxon>Bromeliaceae</taxon>
        <taxon>Bromelioideae</taxon>
        <taxon>Ananas</taxon>
    </lineage>
</organism>
<dbReference type="RefSeq" id="XP_020095554.1">
    <property type="nucleotide sequence ID" value="XM_020239965.1"/>
</dbReference>
<dbReference type="Pfam" id="PF01535">
    <property type="entry name" value="PPR"/>
    <property type="match status" value="3"/>
</dbReference>
<name>A0A6P5FI21_ANACO</name>
<dbReference type="InterPro" id="IPR057027">
    <property type="entry name" value="TPR_mt"/>
</dbReference>
<dbReference type="Proteomes" id="UP000515123">
    <property type="component" value="Linkage group 9"/>
</dbReference>
<evidence type="ECO:0000256" key="1">
    <source>
        <dbReference type="ARBA" id="ARBA00022737"/>
    </source>
</evidence>
<reference evidence="6" key="2">
    <citation type="submission" date="2025-08" db="UniProtKB">
        <authorList>
            <consortium name="RefSeq"/>
        </authorList>
    </citation>
    <scope>IDENTIFICATION</scope>
    <source>
        <tissue evidence="6">Leaf</tissue>
    </source>
</reference>
<reference evidence="5" key="1">
    <citation type="journal article" date="2015" name="Nat. Genet.">
        <title>The pineapple genome and the evolution of CAM photosynthesis.</title>
        <authorList>
            <person name="Ming R."/>
            <person name="VanBuren R."/>
            <person name="Wai C.M."/>
            <person name="Tang H."/>
            <person name="Schatz M.C."/>
            <person name="Bowers J.E."/>
            <person name="Lyons E."/>
            <person name="Wang M.L."/>
            <person name="Chen J."/>
            <person name="Biggers E."/>
            <person name="Zhang J."/>
            <person name="Huang L."/>
            <person name="Zhang L."/>
            <person name="Miao W."/>
            <person name="Zhang J."/>
            <person name="Ye Z."/>
            <person name="Miao C."/>
            <person name="Lin Z."/>
            <person name="Wang H."/>
            <person name="Zhou H."/>
            <person name="Yim W.C."/>
            <person name="Priest H.D."/>
            <person name="Zheng C."/>
            <person name="Woodhouse M."/>
            <person name="Edger P.P."/>
            <person name="Guyot R."/>
            <person name="Guo H.B."/>
            <person name="Guo H."/>
            <person name="Zheng G."/>
            <person name="Singh R."/>
            <person name="Sharma A."/>
            <person name="Min X."/>
            <person name="Zheng Y."/>
            <person name="Lee H."/>
            <person name="Gurtowski J."/>
            <person name="Sedlazeck F.J."/>
            <person name="Harkess A."/>
            <person name="McKain M.R."/>
            <person name="Liao Z."/>
            <person name="Fang J."/>
            <person name="Liu J."/>
            <person name="Zhang X."/>
            <person name="Zhang Q."/>
            <person name="Hu W."/>
            <person name="Qin Y."/>
            <person name="Wang K."/>
            <person name="Chen L.Y."/>
            <person name="Shirley N."/>
            <person name="Lin Y.R."/>
            <person name="Liu L.Y."/>
            <person name="Hernandez A.G."/>
            <person name="Wright C.L."/>
            <person name="Bulone V."/>
            <person name="Tuskan G.A."/>
            <person name="Heath K."/>
            <person name="Zee F."/>
            <person name="Moore P.H."/>
            <person name="Sunkar R."/>
            <person name="Leebens-Mack J.H."/>
            <person name="Mockler T."/>
            <person name="Bennetzen J.L."/>
            <person name="Freeling M."/>
            <person name="Sankoff D."/>
            <person name="Paterson A.H."/>
            <person name="Zhu X."/>
            <person name="Yang X."/>
            <person name="Smith J.A."/>
            <person name="Cushman J.C."/>
            <person name="Paull R.E."/>
            <person name="Yu Q."/>
        </authorList>
    </citation>
    <scope>NUCLEOTIDE SEQUENCE [LARGE SCALE GENOMIC DNA]</scope>
    <source>
        <strain evidence="5">cv. F153</strain>
    </source>
</reference>
<accession>A0A6P5FI21</accession>
<dbReference type="NCBIfam" id="TIGR00756">
    <property type="entry name" value="PPR"/>
    <property type="match status" value="3"/>
</dbReference>